<accession>A0A1F7SJX6</accession>
<keyword evidence="1" id="KW-0812">Transmembrane</keyword>
<keyword evidence="1" id="KW-1133">Transmembrane helix</keyword>
<dbReference type="EMBL" id="MGDI01000017">
    <property type="protein sequence ID" value="OGL54071.1"/>
    <property type="molecule type" value="Genomic_DNA"/>
</dbReference>
<dbReference type="Gene3D" id="3.30.70.60">
    <property type="match status" value="1"/>
</dbReference>
<gene>
    <name evidence="2" type="ORF">A3G31_04400</name>
</gene>
<organism evidence="2 3">
    <name type="scientific">Candidatus Schekmanbacteria bacterium RIFCSPLOWO2_12_FULL_38_15</name>
    <dbReference type="NCBI Taxonomy" id="1817883"/>
    <lineage>
        <taxon>Bacteria</taxon>
        <taxon>Candidatus Schekmaniibacteriota</taxon>
    </lineage>
</organism>
<dbReference type="Proteomes" id="UP000178082">
    <property type="component" value="Unassembled WGS sequence"/>
</dbReference>
<dbReference type="STRING" id="1817883.A3G31_04400"/>
<comment type="caution">
    <text evidence="2">The sequence shown here is derived from an EMBL/GenBank/DDBJ whole genome shotgun (WGS) entry which is preliminary data.</text>
</comment>
<reference evidence="2 3" key="1">
    <citation type="journal article" date="2016" name="Nat. Commun.">
        <title>Thousands of microbial genomes shed light on interconnected biogeochemical processes in an aquifer system.</title>
        <authorList>
            <person name="Anantharaman K."/>
            <person name="Brown C.T."/>
            <person name="Hug L.A."/>
            <person name="Sharon I."/>
            <person name="Castelle C.J."/>
            <person name="Probst A.J."/>
            <person name="Thomas B.C."/>
            <person name="Singh A."/>
            <person name="Wilkins M.J."/>
            <person name="Karaoz U."/>
            <person name="Brodie E.L."/>
            <person name="Williams K.H."/>
            <person name="Hubbard S.S."/>
            <person name="Banfield J.F."/>
        </authorList>
    </citation>
    <scope>NUCLEOTIDE SEQUENCE [LARGE SCALE GENOMIC DNA]</scope>
</reference>
<dbReference type="InterPro" id="IPR014717">
    <property type="entry name" value="Transl_elong_EF1B/ribsomal_bS6"/>
</dbReference>
<keyword evidence="1" id="KW-0472">Membrane</keyword>
<sequence>MELLKLLKLDKLSKRDIYLLSGITSFLVIIFLYWIFSVSLFKPLAQNEKKFRNNLDSVKKIEAIKKEYEKLNSRLSAFKGRLPDKSFNLASYILSQIETLKLNGKMQNLKPYFNKIGSYEEVSVKFSLEGVTAEELTKFLYQIDNSPYLLYTEQLQVKPESYEKLFLLNASFKIQTYIIER</sequence>
<protein>
    <recommendedName>
        <fullName evidence="4">Type II secretion system protein M</fullName>
    </recommendedName>
</protein>
<evidence type="ECO:0000313" key="2">
    <source>
        <dbReference type="EMBL" id="OGL54071.1"/>
    </source>
</evidence>
<evidence type="ECO:0008006" key="4">
    <source>
        <dbReference type="Google" id="ProtNLM"/>
    </source>
</evidence>
<proteinExistence type="predicted"/>
<evidence type="ECO:0000313" key="3">
    <source>
        <dbReference type="Proteomes" id="UP000178082"/>
    </source>
</evidence>
<feature type="transmembrane region" description="Helical" evidence="1">
    <location>
        <begin position="17"/>
        <end position="41"/>
    </location>
</feature>
<name>A0A1F7SJX6_9BACT</name>
<dbReference type="AlphaFoldDB" id="A0A1F7SJX6"/>
<evidence type="ECO:0000256" key="1">
    <source>
        <dbReference type="SAM" id="Phobius"/>
    </source>
</evidence>